<dbReference type="EMBL" id="CAMXCT010000612">
    <property type="protein sequence ID" value="CAI3981112.1"/>
    <property type="molecule type" value="Genomic_DNA"/>
</dbReference>
<dbReference type="GO" id="GO:0008610">
    <property type="term" value="P:lipid biosynthetic process"/>
    <property type="evidence" value="ECO:0007669"/>
    <property type="project" value="InterPro"/>
</dbReference>
<evidence type="ECO:0000256" key="1">
    <source>
        <dbReference type="ARBA" id="ARBA00004370"/>
    </source>
</evidence>
<dbReference type="EMBL" id="CAMXCT030000612">
    <property type="protein sequence ID" value="CAL4768424.1"/>
    <property type="molecule type" value="Genomic_DNA"/>
</dbReference>
<keyword evidence="4" id="KW-0472">Membrane</keyword>
<keyword evidence="2" id="KW-0812">Transmembrane</keyword>
<dbReference type="GO" id="GO:0016491">
    <property type="term" value="F:oxidoreductase activity"/>
    <property type="evidence" value="ECO:0007669"/>
    <property type="project" value="InterPro"/>
</dbReference>
<protein>
    <submittedName>
        <fullName evidence="8">Very-long-chain aldehyde decarbonylase GL1-10 (Protein GLOSSY 1-10)</fullName>
    </submittedName>
</protein>
<dbReference type="InterPro" id="IPR050307">
    <property type="entry name" value="Sterol_Desaturase_Related"/>
</dbReference>
<dbReference type="GO" id="GO:0016020">
    <property type="term" value="C:membrane"/>
    <property type="evidence" value="ECO:0007669"/>
    <property type="project" value="UniProtKB-SubCell"/>
</dbReference>
<comment type="subcellular location">
    <subcellularLocation>
        <location evidence="1">Membrane</location>
    </subcellularLocation>
</comment>
<dbReference type="InterPro" id="IPR006694">
    <property type="entry name" value="Fatty_acid_hydroxylase"/>
</dbReference>
<reference evidence="6" key="1">
    <citation type="submission" date="2022-10" db="EMBL/GenBank/DDBJ databases">
        <authorList>
            <person name="Chen Y."/>
            <person name="Dougan E. K."/>
            <person name="Chan C."/>
            <person name="Rhodes N."/>
            <person name="Thang M."/>
        </authorList>
    </citation>
    <scope>NUCLEOTIDE SEQUENCE</scope>
</reference>
<keyword evidence="3" id="KW-1133">Transmembrane helix</keyword>
<comment type="caution">
    <text evidence="6">The sequence shown here is derived from an EMBL/GenBank/DDBJ whole genome shotgun (WGS) entry which is preliminary data.</text>
</comment>
<proteinExistence type="predicted"/>
<evidence type="ECO:0000313" key="7">
    <source>
        <dbReference type="EMBL" id="CAL1134487.1"/>
    </source>
</evidence>
<evidence type="ECO:0000313" key="6">
    <source>
        <dbReference type="EMBL" id="CAI3981112.1"/>
    </source>
</evidence>
<dbReference type="Pfam" id="PF04116">
    <property type="entry name" value="FA_hydroxylase"/>
    <property type="match status" value="1"/>
</dbReference>
<evidence type="ECO:0000256" key="3">
    <source>
        <dbReference type="ARBA" id="ARBA00022989"/>
    </source>
</evidence>
<evidence type="ECO:0000256" key="4">
    <source>
        <dbReference type="ARBA" id="ARBA00023136"/>
    </source>
</evidence>
<evidence type="ECO:0000313" key="8">
    <source>
        <dbReference type="EMBL" id="CAL4768424.1"/>
    </source>
</evidence>
<dbReference type="GO" id="GO:0005506">
    <property type="term" value="F:iron ion binding"/>
    <property type="evidence" value="ECO:0007669"/>
    <property type="project" value="InterPro"/>
</dbReference>
<dbReference type="EMBL" id="CAMXCT020000612">
    <property type="protein sequence ID" value="CAL1134487.1"/>
    <property type="molecule type" value="Genomic_DNA"/>
</dbReference>
<evidence type="ECO:0000313" key="9">
    <source>
        <dbReference type="Proteomes" id="UP001152797"/>
    </source>
</evidence>
<evidence type="ECO:0000256" key="2">
    <source>
        <dbReference type="ARBA" id="ARBA00022692"/>
    </source>
</evidence>
<name>A0A9P1FP05_9DINO</name>
<gene>
    <name evidence="6" type="ORF">C1SCF055_LOCUS8933</name>
</gene>
<dbReference type="AlphaFoldDB" id="A0A9P1FP05"/>
<dbReference type="PANTHER" id="PTHR11863">
    <property type="entry name" value="STEROL DESATURASE"/>
    <property type="match status" value="1"/>
</dbReference>
<dbReference type="OrthoDB" id="408954at2759"/>
<dbReference type="Proteomes" id="UP001152797">
    <property type="component" value="Unassembled WGS sequence"/>
</dbReference>
<reference evidence="7" key="2">
    <citation type="submission" date="2024-04" db="EMBL/GenBank/DDBJ databases">
        <authorList>
            <person name="Chen Y."/>
            <person name="Shah S."/>
            <person name="Dougan E. K."/>
            <person name="Thang M."/>
            <person name="Chan C."/>
        </authorList>
    </citation>
    <scope>NUCLEOTIDE SEQUENCE [LARGE SCALE GENOMIC DNA]</scope>
</reference>
<organism evidence="6">
    <name type="scientific">Cladocopium goreaui</name>
    <dbReference type="NCBI Taxonomy" id="2562237"/>
    <lineage>
        <taxon>Eukaryota</taxon>
        <taxon>Sar</taxon>
        <taxon>Alveolata</taxon>
        <taxon>Dinophyceae</taxon>
        <taxon>Suessiales</taxon>
        <taxon>Symbiodiniaceae</taxon>
        <taxon>Cladocopium</taxon>
    </lineage>
</organism>
<sequence>MTVQSKETAYTMEYPSEKLNFREHFSSLLLSGDLPLTLLELGSLGGLVAAAWLLPSEKVDVKGSWSLKELAAFLCTKAVVTRVYNTYLEAVFFSFPQFRTQPSREHALKNKKDLCGRDMQELQTIIYHDRLTLISQFAFNVGLYYAIPGYYPASSVAAPLRERAVRLVANHYLMSFGMYWMHRALHVVPWLWEKIHSYHHWAKHPLSRNTYDDHWLDNLGNAVIGHFCAQVLLPLDRGSFWFSHLIRIFESLEKHSGVSCSLNLAHQLQRFLPFAQMPHHHDWHHEGHKGCNYTFTSIGGLWDCIFGTRKVGRAPEIMASQTTLMDQWQGKKAGRARSLMDHPVLVLTPVFTVAALAFAKLHRENYSLVMDQ</sequence>
<accession>A0A9P1FP05</accession>
<evidence type="ECO:0000259" key="5">
    <source>
        <dbReference type="Pfam" id="PF04116"/>
    </source>
</evidence>
<feature type="domain" description="Fatty acid hydroxylase" evidence="5">
    <location>
        <begin position="172"/>
        <end position="308"/>
    </location>
</feature>
<keyword evidence="9" id="KW-1185">Reference proteome</keyword>